<comment type="cofactor">
    <cofactor evidence="1">
        <name>Ca(2+)</name>
        <dbReference type="ChEBI" id="CHEBI:29108"/>
    </cofactor>
</comment>
<dbReference type="GO" id="GO:0005509">
    <property type="term" value="F:calcium ion binding"/>
    <property type="evidence" value="ECO:0007669"/>
    <property type="project" value="InterPro"/>
</dbReference>
<evidence type="ECO:0000256" key="3">
    <source>
        <dbReference type="ARBA" id="ARBA00022723"/>
    </source>
</evidence>
<dbReference type="InterPro" id="IPR006047">
    <property type="entry name" value="GH13_cat_dom"/>
</dbReference>
<dbReference type="AlphaFoldDB" id="A0A1M5HRA0"/>
<dbReference type="CDD" id="cd11318">
    <property type="entry name" value="AmyAc_bac_fung_AmyA"/>
    <property type="match status" value="1"/>
</dbReference>
<dbReference type="InterPro" id="IPR013776">
    <property type="entry name" value="A-amylase_thermo"/>
</dbReference>
<dbReference type="InterPro" id="IPR015237">
    <property type="entry name" value="Alpha-amylase_C_pro"/>
</dbReference>
<keyword evidence="3 8" id="KW-0479">Metal-binding</keyword>
<protein>
    <submittedName>
        <fullName evidence="10">Alpha-amylase</fullName>
    </submittedName>
</protein>
<dbReference type="GO" id="GO:0004553">
    <property type="term" value="F:hydrolase activity, hydrolyzing O-glycosyl compounds"/>
    <property type="evidence" value="ECO:0007669"/>
    <property type="project" value="InterPro"/>
</dbReference>
<keyword evidence="11" id="KW-1185">Reference proteome</keyword>
<name>A0A1M5HRA0_9SPHI</name>
<evidence type="ECO:0000256" key="6">
    <source>
        <dbReference type="ARBA" id="ARBA00023295"/>
    </source>
</evidence>
<evidence type="ECO:0000256" key="8">
    <source>
        <dbReference type="PIRSR" id="PIRSR001021-2"/>
    </source>
</evidence>
<evidence type="ECO:0000259" key="9">
    <source>
        <dbReference type="SMART" id="SM00642"/>
    </source>
</evidence>
<feature type="binding site" evidence="8">
    <location>
        <position position="244"/>
    </location>
    <ligand>
        <name>Ca(2+)</name>
        <dbReference type="ChEBI" id="CHEBI:29108"/>
        <label>1</label>
    </ligand>
</feature>
<dbReference type="NCBIfam" id="NF006969">
    <property type="entry name" value="PRK09441.1-2"/>
    <property type="match status" value="1"/>
</dbReference>
<evidence type="ECO:0000313" key="10">
    <source>
        <dbReference type="EMBL" id="SHG18489.1"/>
    </source>
</evidence>
<feature type="active site" description="Proton donor" evidence="7">
    <location>
        <position position="270"/>
    </location>
</feature>
<evidence type="ECO:0000256" key="5">
    <source>
        <dbReference type="ARBA" id="ARBA00023277"/>
    </source>
</evidence>
<dbReference type="GO" id="GO:0005975">
    <property type="term" value="P:carbohydrate metabolic process"/>
    <property type="evidence" value="ECO:0007669"/>
    <property type="project" value="InterPro"/>
</dbReference>
<dbReference type="SUPFAM" id="SSF51445">
    <property type="entry name" value="(Trans)glycosidases"/>
    <property type="match status" value="1"/>
</dbReference>
<feature type="domain" description="Glycosyl hydrolase family 13 catalytic" evidence="9">
    <location>
        <begin position="10"/>
        <end position="408"/>
    </location>
</feature>
<proteinExistence type="inferred from homology"/>
<sequence>MLLLFNMDNQTLLQYFHWYYNEEEKLWNKARKDAVALAETGITGLWFPPAYKANSGNTSVGYDPYDLYDLGEFDQKNTVATRYGTKQEYQEAIKVLQGKGIAVIADLVFNHKAGGDELEKIMVREVNPENRDEFTSEAYEIEAWTIFNFPGRAGQYSGFIWNKDCFSGIDWAEDRKETGIYSIQNQYGEGWEEVPSTELGNYDYLMYNDVEFRNPEVRADLKQWGEWYVNTCGMRGFRLDAVKHISTDFLIDWLDHMKNTFAEGFFVVAENWNIESLEELQHYLEITEGRMQLFDSLLHRNFHRAAVEKENYDLTKIFEGSLVQSHPLLTVTFVDNHDSQPLQALESYVEFWFRPLAYALILLREQGIPCVFYPDLYGAKYTDKDKAGVEVAIELPILSPLAGLINIRKTLAYGLQRDYLDFHNCIGWTRAGIPDQPDSGLAVLMSNGTEGFKAMEMGSEHQGKLMIDAIGVREEEVKVDENGWAEFFCNAESLSVWVFKPG</sequence>
<dbReference type="STRING" id="288992.SAMN04488522_104777"/>
<keyword evidence="6" id="KW-0326">Glycosidase</keyword>
<dbReference type="Pfam" id="PF00128">
    <property type="entry name" value="Alpha-amylase"/>
    <property type="match status" value="1"/>
</dbReference>
<evidence type="ECO:0000256" key="1">
    <source>
        <dbReference type="ARBA" id="ARBA00001913"/>
    </source>
</evidence>
<dbReference type="Gene3D" id="2.40.30.140">
    <property type="match status" value="1"/>
</dbReference>
<dbReference type="PANTHER" id="PTHR43447">
    <property type="entry name" value="ALPHA-AMYLASE"/>
    <property type="match status" value="1"/>
</dbReference>
<dbReference type="InterPro" id="IPR013780">
    <property type="entry name" value="Glyco_hydro_b"/>
</dbReference>
<dbReference type="SUPFAM" id="SSF51011">
    <property type="entry name" value="Glycosyl hydrolase domain"/>
    <property type="match status" value="1"/>
</dbReference>
<keyword evidence="5" id="KW-0119">Carbohydrate metabolism</keyword>
<dbReference type="Pfam" id="PF09154">
    <property type="entry name" value="Alpha-amy_C_pro"/>
    <property type="match status" value="1"/>
</dbReference>
<feature type="binding site" evidence="8">
    <location>
        <position position="203"/>
    </location>
    <ligand>
        <name>Ca(2+)</name>
        <dbReference type="ChEBI" id="CHEBI:29108"/>
        <label>1</label>
    </ligand>
</feature>
<accession>A0A1M5HRA0</accession>
<feature type="binding site" evidence="8">
    <location>
        <position position="209"/>
    </location>
    <ligand>
        <name>Ca(2+)</name>
        <dbReference type="ChEBI" id="CHEBI:29108"/>
        <label>1</label>
    </ligand>
</feature>
<keyword evidence="8" id="KW-0106">Calcium</keyword>
<organism evidence="10 11">
    <name type="scientific">Pedobacter caeni</name>
    <dbReference type="NCBI Taxonomy" id="288992"/>
    <lineage>
        <taxon>Bacteria</taxon>
        <taxon>Pseudomonadati</taxon>
        <taxon>Bacteroidota</taxon>
        <taxon>Sphingobacteriia</taxon>
        <taxon>Sphingobacteriales</taxon>
        <taxon>Sphingobacteriaceae</taxon>
        <taxon>Pedobacter</taxon>
    </lineage>
</organism>
<dbReference type="EMBL" id="FQUQ01000004">
    <property type="protein sequence ID" value="SHG18489.1"/>
    <property type="molecule type" value="Genomic_DNA"/>
</dbReference>
<dbReference type="Proteomes" id="UP000184287">
    <property type="component" value="Unassembled WGS sequence"/>
</dbReference>
<reference evidence="11" key="1">
    <citation type="submission" date="2016-11" db="EMBL/GenBank/DDBJ databases">
        <authorList>
            <person name="Varghese N."/>
            <person name="Submissions S."/>
        </authorList>
    </citation>
    <scope>NUCLEOTIDE SEQUENCE [LARGE SCALE GENOMIC DNA]</scope>
    <source>
        <strain evidence="11">DSM 16990</strain>
    </source>
</reference>
<dbReference type="Gene3D" id="2.60.40.1180">
    <property type="entry name" value="Golgi alpha-mannosidase II"/>
    <property type="match status" value="1"/>
</dbReference>
<dbReference type="PIRSF" id="PIRSF001021">
    <property type="entry name" value="Alph-amls_thrmst"/>
    <property type="match status" value="1"/>
</dbReference>
<dbReference type="InterPro" id="IPR017853">
    <property type="entry name" value="GH"/>
</dbReference>
<dbReference type="SMART" id="SM00642">
    <property type="entry name" value="Aamy"/>
    <property type="match status" value="1"/>
</dbReference>
<comment type="similarity">
    <text evidence="2">Belongs to the glycosyl hydrolase 13 family.</text>
</comment>
<keyword evidence="4" id="KW-0378">Hydrolase</keyword>
<feature type="active site" description="Nucleophile" evidence="7">
    <location>
        <position position="240"/>
    </location>
</feature>
<evidence type="ECO:0000313" key="11">
    <source>
        <dbReference type="Proteomes" id="UP000184287"/>
    </source>
</evidence>
<feature type="binding site" evidence="8">
    <location>
        <position position="110"/>
    </location>
    <ligand>
        <name>Ca(2+)</name>
        <dbReference type="ChEBI" id="CHEBI:29108"/>
        <label>1</label>
    </ligand>
</feature>
<dbReference type="Gene3D" id="3.20.20.80">
    <property type="entry name" value="Glycosidases"/>
    <property type="match status" value="1"/>
</dbReference>
<evidence type="ECO:0000256" key="7">
    <source>
        <dbReference type="PIRSR" id="PIRSR001021-1"/>
    </source>
</evidence>
<dbReference type="NCBIfam" id="NF006968">
    <property type="entry name" value="PRK09441.1-1"/>
    <property type="match status" value="1"/>
</dbReference>
<evidence type="ECO:0000256" key="4">
    <source>
        <dbReference type="ARBA" id="ARBA00022801"/>
    </source>
</evidence>
<evidence type="ECO:0000256" key="2">
    <source>
        <dbReference type="ARBA" id="ARBA00008061"/>
    </source>
</evidence>
<gene>
    <name evidence="10" type="ORF">SAMN04488522_104777</name>
</gene>